<evidence type="ECO:0000313" key="7">
    <source>
        <dbReference type="Proteomes" id="UP000583101"/>
    </source>
</evidence>
<evidence type="ECO:0000313" key="6">
    <source>
        <dbReference type="Proteomes" id="UP000297248"/>
    </source>
</evidence>
<dbReference type="OrthoDB" id="678784at2"/>
<accession>A0A4Y8A7G6</accession>
<protein>
    <submittedName>
        <fullName evidence="5">DUF4296 domain-containing protein</fullName>
    </submittedName>
</protein>
<dbReference type="Proteomes" id="UP000583101">
    <property type="component" value="Unassembled WGS sequence"/>
</dbReference>
<dbReference type="EMBL" id="JACIEG010000007">
    <property type="protein sequence ID" value="MBB3970754.1"/>
    <property type="molecule type" value="Genomic_DNA"/>
</dbReference>
<evidence type="ECO:0000256" key="2">
    <source>
        <dbReference type="SAM" id="SignalP"/>
    </source>
</evidence>
<dbReference type="EMBL" id="SNQG01000007">
    <property type="protein sequence ID" value="TEW64302.1"/>
    <property type="molecule type" value="Genomic_DNA"/>
</dbReference>
<gene>
    <name evidence="5" type="ORF">E2R65_18325</name>
    <name evidence="4" type="ORF">GGR35_003380</name>
</gene>
<dbReference type="Proteomes" id="UP000297248">
    <property type="component" value="Unassembled WGS sequence"/>
</dbReference>
<keyword evidence="7" id="KW-1185">Reference proteome</keyword>
<feature type="domain" description="DUF4296" evidence="3">
    <location>
        <begin position="24"/>
        <end position="108"/>
    </location>
</feature>
<reference evidence="4 7" key="3">
    <citation type="submission" date="2020-08" db="EMBL/GenBank/DDBJ databases">
        <title>Genomic Encyclopedia of Type Strains, Phase IV (KMG-IV): sequencing the most valuable type-strain genomes for metagenomic binning, comparative biology and taxonomic classification.</title>
        <authorList>
            <person name="Goeker M."/>
        </authorList>
    </citation>
    <scope>NUCLEOTIDE SEQUENCE [LARGE SCALE GENOMIC DNA]</scope>
    <source>
        <strain evidence="4 7">DSM 100995</strain>
    </source>
</reference>
<proteinExistence type="predicted"/>
<sequence length="132" mass="14846">MQKYITLFFSVLLYLTACRSGSAPQGVLNEPQMISLLTDLHIVDGSLYTIPQVPDSMYKYGSAKYVQLFKQHHTTPGTFKTSLKYYATQPDKLQEMYAKIDVTLKAKIDSLNRANAPKPQTPVKNNKNAVSK</sequence>
<reference evidence="5 6" key="1">
    <citation type="journal article" date="2016" name="Int. J. Syst. Evol. Microbiol.">
        <title>Proposal of Mucilaginibacter phyllosphaerae sp. nov. isolated from the phyllosphere of Galium album.</title>
        <authorList>
            <person name="Aydogan E.L."/>
            <person name="Busse H.J."/>
            <person name="Moser G."/>
            <person name="Muller C."/>
            <person name="Kampfer P."/>
            <person name="Glaeser S.P."/>
        </authorList>
    </citation>
    <scope>NUCLEOTIDE SEQUENCE [LARGE SCALE GENOMIC DNA]</scope>
    <source>
        <strain evidence="5 6">PP-F2FG21</strain>
    </source>
</reference>
<evidence type="ECO:0000256" key="1">
    <source>
        <dbReference type="SAM" id="MobiDB-lite"/>
    </source>
</evidence>
<dbReference type="RefSeq" id="WP_134337944.1">
    <property type="nucleotide sequence ID" value="NZ_BMCZ01000002.1"/>
</dbReference>
<feature type="chain" id="PRO_5043904746" evidence="2">
    <location>
        <begin position="23"/>
        <end position="132"/>
    </location>
</feature>
<name>A0A4Y8A7G6_9SPHI</name>
<keyword evidence="2" id="KW-0732">Signal</keyword>
<feature type="signal peptide" evidence="2">
    <location>
        <begin position="1"/>
        <end position="22"/>
    </location>
</feature>
<dbReference type="InterPro" id="IPR025381">
    <property type="entry name" value="DUF4296"/>
</dbReference>
<evidence type="ECO:0000313" key="5">
    <source>
        <dbReference type="EMBL" id="TEW64302.1"/>
    </source>
</evidence>
<evidence type="ECO:0000313" key="4">
    <source>
        <dbReference type="EMBL" id="MBB3970754.1"/>
    </source>
</evidence>
<reference evidence="5" key="2">
    <citation type="submission" date="2019-03" db="EMBL/GenBank/DDBJ databases">
        <authorList>
            <person name="Yan Y.-Q."/>
            <person name="Du Z.-J."/>
        </authorList>
    </citation>
    <scope>NUCLEOTIDE SEQUENCE</scope>
    <source>
        <strain evidence="5">PP-F2FG21</strain>
    </source>
</reference>
<evidence type="ECO:0000259" key="3">
    <source>
        <dbReference type="Pfam" id="PF14129"/>
    </source>
</evidence>
<organism evidence="5 6">
    <name type="scientific">Mucilaginibacter phyllosphaerae</name>
    <dbReference type="NCBI Taxonomy" id="1812349"/>
    <lineage>
        <taxon>Bacteria</taxon>
        <taxon>Pseudomonadati</taxon>
        <taxon>Bacteroidota</taxon>
        <taxon>Sphingobacteriia</taxon>
        <taxon>Sphingobacteriales</taxon>
        <taxon>Sphingobacteriaceae</taxon>
        <taxon>Mucilaginibacter</taxon>
    </lineage>
</organism>
<dbReference type="Pfam" id="PF14129">
    <property type="entry name" value="DUF4296"/>
    <property type="match status" value="1"/>
</dbReference>
<feature type="compositionally biased region" description="Polar residues" evidence="1">
    <location>
        <begin position="122"/>
        <end position="132"/>
    </location>
</feature>
<comment type="caution">
    <text evidence="5">The sequence shown here is derived from an EMBL/GenBank/DDBJ whole genome shotgun (WGS) entry which is preliminary data.</text>
</comment>
<feature type="region of interest" description="Disordered" evidence="1">
    <location>
        <begin position="113"/>
        <end position="132"/>
    </location>
</feature>
<dbReference type="AlphaFoldDB" id="A0A4Y8A7G6"/>